<keyword evidence="1" id="KW-0175">Coiled coil</keyword>
<proteinExistence type="predicted"/>
<dbReference type="Proteomes" id="UP000031641">
    <property type="component" value="Chromosome"/>
</dbReference>
<dbReference type="KEGG" id="mcan:MCAN360_0413"/>
<gene>
    <name evidence="3" type="primary">smc</name>
    <name evidence="3" type="ORF">MCAN360_0413</name>
</gene>
<evidence type="ECO:0000313" key="4">
    <source>
        <dbReference type="Proteomes" id="UP000031641"/>
    </source>
</evidence>
<feature type="region of interest" description="Disordered" evidence="2">
    <location>
        <begin position="2830"/>
        <end position="2854"/>
    </location>
</feature>
<keyword evidence="4" id="KW-1185">Reference proteome</keyword>
<sequence length="2905" mass="337046">MHKKTILSLLEVGVVTTGAIAAWITFFDFQKNKNIKNDQIISRYNDFNNAFNKHKDLILLNNSKNNSIIQKISELESRIFDSTISPLEKWKALNKLGDLQNNVIFDWVSELIKNEALTNSAVRKLEELLVSQSNRIQEKDIKSQFKYNEVTNLKLALKNFENLQKSKQEEFINLYKEFFNNKIKEQYQLVEKYLMQKDNSLDDNIIKANYLMPTKSLRYKFDSISQQIEWMLFEPSFRINDIAKNKEFIEEIIVDYSKNFNQAIIDKFNSASSEMNEIVNSDSQNVINIIANAILKSLPNDSKYIWTVKQLKNSVDINKLPIFNRKIFDQLINIAKNAKIFSKNELNTLLNHKQVYAYDKISEYFLTGIKYKLDSSISIEDIEDALANLKTFKIMTLDSELTNEKIIKEFIKFVQLQKNEINLGKEILNKIFDNSSYKEIVNATKFDKFNKSVLTTAISKYRNDINTIKNAERNALRLKKLVLEILNDNNKLISVDEAHQYNDEIDKIFNNSTNTVFDVVSKLHEVEKTFQSMIISRYELRKIQNEIEEDILKLNNFNEEIINEYLSKNAKQLATNLLNEITIFFQKDKFKINKITENKLINSEKLRDIEKIVLDHLEKTTKANFDKLYEDYKIQFLSLPKNVQNELQDKYINVDILKKIVDEINIETRKITSKKFNPIISKDLLEQIKKYKFIVNLLSVSQKQNESILSLEKSKQYAETAFNPTKEISHKYSANAQLHINKIISKQNDLKNNANNINNLLNLFISKTTLSNVDKQKIENSEILNSFESLESYNKVNEFIKSNQQTAKAIEQADKSIDQIDKLFIEITKEYGNLDDFLEEKEQIEKIKQEIYKELENNANVEKINKLTQQIQNIFNKTAAKKKEGSIAVKIKKINEKINNVFPNNDNKEQSVGEKNLRERLSKILKESEKPGLTKEKKLELLNEAESLNGIIEKVKEFEENIDSFNKKSDEYRDDSEILTRVPESIATTNDKTINQMKLLINEIIIAEEIPTIDKFQNKINELNQRKQDLEISYNKDKLETLTRNLETKKYNLDDDKTDATKLQFDKAIEDITHYAKEKLNSESLVDLQNTRTLVLKQNELIDTLNKAISEKEAINSDTGLKEEIKGKNVADLDEIIKNNMPNLTSEPIDSTQLIETKISNVKNAIKESKEKHELSKLIESDLKLILNDKEKVNKALATVNAELEKQIANNEAIINAKLGTYSEDTIKQAKKSLEQAIKKMKDEKARLLKEFDEVKIATDDILRTIEERVASDLENNNQFKFENFDKVKKEYQALLENSLGANIEDLKQKQLELKQAYQKDRAFNAAIKYKKFIEDEITSKTTNIPEINKLAESFKDQIEKRLKESFSTNDANNFINLIQTMTSFNDVQKDIHDFIKDLEEKQKNNSDMIEAETAIKEAKKLFSQKFIPVAPYAKEDIDNKQKILLVELKKIDEKQTKKSENKILINKIFNSIDNFRSNPELELEDSQNNDRALVNKVLNEILQKDVDLGISVDPNVSKIVEEKLNKIKEENKKAETIEEVKKIEQKLKAIEEIKPYINALALEIGSSLYFISNNDAENDPLVRSFIDNELKVLINESRDLYINNFDGQDTEEIAKKSIEAIKQSIIKIENSKENIKKTKEIKSQLLKAQELNLNTNYFSVNNQTADYKKDIIKKWLDNIATTSNYDKNITDNQQRLDYTYEKINAAYDLIAKIKEISNEIEKWKRERSLKSDILEQTEKDEELLTQSMWDAVPSSASNNLSTEEIRKKIETLNQNYLEKSEIRNQRVKLLIDIKDFEITEAFLSLDSNPVLKEIVLKRIKKIGSKILDAKNFNQIKDINDQFTRLKELLVEEIKLAEKINSSKQYISTLDLDSEVSNKKDEFVLKIQESNNWLEKETPETAEELETRKNNLAKQIDILDLHKSRLDVFKSWTNIKEKVETSTILSTEKNALLNKMKTFAQEINSVKFNDDTKALEFENVGNKWLKGQTETSIPYLLQEAINFQESLNNAKNVNATSTPLNGQDVTSAKIKAAYDLLINDITDAEDLIKNAESATLLKRKEITNNFSSHIDQIVSAKKEAMEILASKSKELYNELIKDDNLRNNEELTEFKKVSIDNLKSYNLPISDNKKEIIETIDKLIIDARDNYLLQIKEIYNKQNEVISQTLNDLNEYSVAILSDNIWIKETKTKFDLLKESINKINIFIKNNIYDEKRLSEFANFENQNNYIEQYYIENNKLVNEANKSKNNFIESISNNIKEILGENNGKIGTLIKSIDNSININSDSINSLSNLFEKLGLSEIKIDFENLKKEHERLKAILTNLNSESENKANKLAENITNVNKHINNFDIFVEKLKVNITNLIENRSNINEILNGVLKSPTGDDKNNIVAEYDKKHNLVKTILDQLQKVELSEFVKSSFINIDSNTISNLLTNLNTFYDFVNDTEFNKFFINSINSDIKTKEKYTLEDFKEKLEEITKDINGKKEIDITNNDLLLPMFEMFGNTQIDLENKFNPVNVRTYLVIDNDTSKWFTEMNANESQKTIKLKLRYEYKPSSLFIFSNYKGFSHEISKDISFTTDKKISLKPKSKDIFYKDYKQDSIGKNAKQKIANTERLGWVVSNKEEAIKKFIEKFKKASKFGDSSEVIIDSINNKIYKINNNSIIGTEELNSDFKLKFILPQVFIYQQSTQVKGDTSKQFIRLKFEEEKRLVAEIASPAQLVVGSLNYQANKNTIELINGVPDQKLSMPTALLTTIKFEFDWDDATKDLSMFITRYETYHVAKHKQLKATEEQKKWINDEFKYTTHEGNYDAYVWSSDNFAKWLILNNQIWKTPEGNNSNPPIYTRDTNPNNDYPGEEKDNKIIVKNPRFTGVYIRTESNGNQVSATGPDAMNIYNSGIEFFELTDIKNE</sequence>
<feature type="coiled-coil region" evidence="1">
    <location>
        <begin position="1619"/>
        <end position="1649"/>
    </location>
</feature>
<dbReference type="RefSeq" id="WP_045433763.1">
    <property type="nucleotide sequence ID" value="NZ_AP014631.1"/>
</dbReference>
<feature type="compositionally biased region" description="Polar residues" evidence="2">
    <location>
        <begin position="2830"/>
        <end position="2847"/>
    </location>
</feature>
<dbReference type="HOGENOM" id="CLU_226506_0_0_14"/>
<name>A0A077L5L6_9BACT</name>
<feature type="coiled-coil region" evidence="1">
    <location>
        <begin position="1187"/>
        <end position="1258"/>
    </location>
</feature>
<organism evidence="3 4">
    <name type="scientific">Metamycoplasma canadense</name>
    <dbReference type="NCBI Taxonomy" id="29554"/>
    <lineage>
        <taxon>Bacteria</taxon>
        <taxon>Bacillati</taxon>
        <taxon>Mycoplasmatota</taxon>
        <taxon>Mycoplasmoidales</taxon>
        <taxon>Metamycoplasmataceae</taxon>
        <taxon>Metamycoplasma</taxon>
    </lineage>
</organism>
<dbReference type="EMBL" id="AP014631">
    <property type="protein sequence ID" value="BAP39570.1"/>
    <property type="molecule type" value="Genomic_DNA"/>
</dbReference>
<protein>
    <submittedName>
        <fullName evidence="3">Uncharacterized protein</fullName>
    </submittedName>
</protein>
<dbReference type="OrthoDB" id="393234at2"/>
<feature type="coiled-coil region" evidence="1">
    <location>
        <begin position="2297"/>
        <end position="2342"/>
    </location>
</feature>
<evidence type="ECO:0000256" key="1">
    <source>
        <dbReference type="SAM" id="Coils"/>
    </source>
</evidence>
<feature type="coiled-coil region" evidence="1">
    <location>
        <begin position="1013"/>
        <end position="1040"/>
    </location>
</feature>
<feature type="coiled-coil region" evidence="1">
    <location>
        <begin position="1518"/>
        <end position="1554"/>
    </location>
</feature>
<reference evidence="4" key="1">
    <citation type="journal article" date="2014" name="Genome Announc.">
        <title>Complete Genome Sequence of Mycoplasma canadense Strain HAZ 360_1 from Bovine Mastitic Milk in Japan.</title>
        <authorList>
            <person name="Hata E."/>
        </authorList>
    </citation>
    <scope>NUCLEOTIDE SEQUENCE [LARGE SCALE GENOMIC DNA]</scope>
    <source>
        <strain evidence="4">HAZ360_1</strain>
    </source>
</reference>
<evidence type="ECO:0000256" key="2">
    <source>
        <dbReference type="SAM" id="MobiDB-lite"/>
    </source>
</evidence>
<accession>A0A077L5L6</accession>
<evidence type="ECO:0000313" key="3">
    <source>
        <dbReference type="EMBL" id="BAP39570.1"/>
    </source>
</evidence>
<feature type="coiled-coil region" evidence="1">
    <location>
        <begin position="948"/>
        <end position="975"/>
    </location>
</feature>